<dbReference type="PANTHER" id="PTHR42759:SF1">
    <property type="entry name" value="MAGNESIUM-CHELATASE SUBUNIT CHLD"/>
    <property type="match status" value="1"/>
</dbReference>
<evidence type="ECO:0000259" key="1">
    <source>
        <dbReference type="Pfam" id="PF07728"/>
    </source>
</evidence>
<protein>
    <submittedName>
        <fullName evidence="2">AAA family ATPase</fullName>
    </submittedName>
</protein>
<dbReference type="OrthoDB" id="9768555at2"/>
<dbReference type="EMBL" id="RHHQ01000006">
    <property type="protein sequence ID" value="RNB91248.1"/>
    <property type="molecule type" value="Genomic_DNA"/>
</dbReference>
<dbReference type="RefSeq" id="WP_122917101.1">
    <property type="nucleotide sequence ID" value="NZ_RHHQ01000006.1"/>
</dbReference>
<dbReference type="Pfam" id="PF07728">
    <property type="entry name" value="AAA_5"/>
    <property type="match status" value="1"/>
</dbReference>
<dbReference type="GO" id="GO:0016887">
    <property type="term" value="F:ATP hydrolysis activity"/>
    <property type="evidence" value="ECO:0007669"/>
    <property type="project" value="InterPro"/>
</dbReference>
<dbReference type="Gene3D" id="3.40.50.300">
    <property type="entry name" value="P-loop containing nucleotide triphosphate hydrolases"/>
    <property type="match status" value="1"/>
</dbReference>
<gene>
    <name evidence="2" type="ORF">EDM56_06615</name>
</gene>
<proteinExistence type="predicted"/>
<evidence type="ECO:0000313" key="2">
    <source>
        <dbReference type="EMBL" id="RNB91248.1"/>
    </source>
</evidence>
<dbReference type="GO" id="GO:0005524">
    <property type="term" value="F:ATP binding"/>
    <property type="evidence" value="ECO:0007669"/>
    <property type="project" value="InterPro"/>
</dbReference>
<name>A0A3M8DSW0_9BACL</name>
<sequence length="366" mass="40889">METMKPPMEVLYEKELEALRANDTGAKPPNWLLSPKAVRDFILGTPKPLKLNGESVTISKKFYGDDVMIERSVVALAGNRGLMLVGEPGTAKTMLSELLSAAISGTSTNTIQGTAGTTEDMIKYSWNYAMLLDKGPTYEALVPSPLYTGMKKGIITRFEEITRCPFEVQDVLISILSDKVMNIPELADGILFAKPGFNIIATANIRDKGVNEMSSALKRRFNFETIFPINHVKMEAQIIEAQSRNILQQSGIDIELNQEIIEILATTFLELRTGQTREGYKIDTPQTVMSTAEAVSVYVQSAMTAHFYDDKAISLERLVQNMLGAVAKENHKDINVLKTYFSKVVKERAKDAGLWEAYYNEKKWIR</sequence>
<dbReference type="InterPro" id="IPR027417">
    <property type="entry name" value="P-loop_NTPase"/>
</dbReference>
<keyword evidence="3" id="KW-1185">Reference proteome</keyword>
<evidence type="ECO:0000313" key="3">
    <source>
        <dbReference type="Proteomes" id="UP000271031"/>
    </source>
</evidence>
<feature type="domain" description="ATPase dynein-related AAA" evidence="1">
    <location>
        <begin position="82"/>
        <end position="221"/>
    </location>
</feature>
<dbReference type="AlphaFoldDB" id="A0A3M8DSW0"/>
<dbReference type="PANTHER" id="PTHR42759">
    <property type="entry name" value="MOXR FAMILY PROTEIN"/>
    <property type="match status" value="1"/>
</dbReference>
<dbReference type="InterPro" id="IPR050764">
    <property type="entry name" value="CbbQ/NirQ/NorQ/GpvN"/>
</dbReference>
<dbReference type="InterPro" id="IPR011704">
    <property type="entry name" value="ATPase_dyneun-rel_AAA"/>
</dbReference>
<reference evidence="2 3" key="1">
    <citation type="submission" date="2018-10" db="EMBL/GenBank/DDBJ databases">
        <title>Phylogenomics of Brevibacillus.</title>
        <authorList>
            <person name="Dunlap C."/>
        </authorList>
    </citation>
    <scope>NUCLEOTIDE SEQUENCE [LARGE SCALE GENOMIC DNA]</scope>
    <source>
        <strain evidence="2 3">JCM 15716</strain>
    </source>
</reference>
<accession>A0A3M8DSW0</accession>
<dbReference type="SUPFAM" id="SSF52540">
    <property type="entry name" value="P-loop containing nucleoside triphosphate hydrolases"/>
    <property type="match status" value="1"/>
</dbReference>
<comment type="caution">
    <text evidence="2">The sequence shown here is derived from an EMBL/GenBank/DDBJ whole genome shotgun (WGS) entry which is preliminary data.</text>
</comment>
<organism evidence="2 3">
    <name type="scientific">Brevibacillus fluminis</name>
    <dbReference type="NCBI Taxonomy" id="511487"/>
    <lineage>
        <taxon>Bacteria</taxon>
        <taxon>Bacillati</taxon>
        <taxon>Bacillota</taxon>
        <taxon>Bacilli</taxon>
        <taxon>Bacillales</taxon>
        <taxon>Paenibacillaceae</taxon>
        <taxon>Brevibacillus</taxon>
    </lineage>
</organism>
<dbReference type="Proteomes" id="UP000271031">
    <property type="component" value="Unassembled WGS sequence"/>
</dbReference>